<keyword evidence="4 8" id="KW-0479">Metal-binding</keyword>
<dbReference type="SMART" id="SM00564">
    <property type="entry name" value="PQQ"/>
    <property type="match status" value="5"/>
</dbReference>
<dbReference type="Gene3D" id="1.10.760.10">
    <property type="entry name" value="Cytochrome c-like domain"/>
    <property type="match status" value="1"/>
</dbReference>
<proteinExistence type="inferred from homology"/>
<feature type="chain" id="PRO_5045685721" evidence="9">
    <location>
        <begin position="25"/>
        <end position="723"/>
    </location>
</feature>
<protein>
    <submittedName>
        <fullName evidence="11">PQQ-binding-like beta-propeller repeat protein</fullName>
    </submittedName>
</protein>
<organism evidence="11 12">
    <name type="scientific">Croceitalea vernalis</name>
    <dbReference type="NCBI Taxonomy" id="3075599"/>
    <lineage>
        <taxon>Bacteria</taxon>
        <taxon>Pseudomonadati</taxon>
        <taxon>Bacteroidota</taxon>
        <taxon>Flavobacteriia</taxon>
        <taxon>Flavobacteriales</taxon>
        <taxon>Flavobacteriaceae</taxon>
        <taxon>Croceitalea</taxon>
    </lineage>
</organism>
<dbReference type="InterPro" id="IPR017511">
    <property type="entry name" value="PQQ_mDH"/>
</dbReference>
<dbReference type="InterPro" id="IPR009056">
    <property type="entry name" value="Cyt_c-like_dom"/>
</dbReference>
<dbReference type="InterPro" id="IPR018391">
    <property type="entry name" value="PQQ_b-propeller_rpt"/>
</dbReference>
<evidence type="ECO:0000256" key="4">
    <source>
        <dbReference type="ARBA" id="ARBA00022723"/>
    </source>
</evidence>
<evidence type="ECO:0000256" key="8">
    <source>
        <dbReference type="PROSITE-ProRule" id="PRU00433"/>
    </source>
</evidence>
<name>A0ABU3BCM9_9FLAO</name>
<dbReference type="SUPFAM" id="SSF50998">
    <property type="entry name" value="Quinoprotein alcohol dehydrogenase-like"/>
    <property type="match status" value="1"/>
</dbReference>
<dbReference type="EMBL" id="JAVRHU010000001">
    <property type="protein sequence ID" value="MDT0620229.1"/>
    <property type="molecule type" value="Genomic_DNA"/>
</dbReference>
<keyword evidence="7 8" id="KW-0408">Iron</keyword>
<comment type="similarity">
    <text evidence="2">Belongs to the bacterial PQQ dehydrogenase family.</text>
</comment>
<dbReference type="InterPro" id="IPR002372">
    <property type="entry name" value="PQQ_rpt_dom"/>
</dbReference>
<dbReference type="Proteomes" id="UP001250662">
    <property type="component" value="Unassembled WGS sequence"/>
</dbReference>
<evidence type="ECO:0000256" key="1">
    <source>
        <dbReference type="ARBA" id="ARBA00001931"/>
    </source>
</evidence>
<evidence type="ECO:0000313" key="11">
    <source>
        <dbReference type="EMBL" id="MDT0620229.1"/>
    </source>
</evidence>
<evidence type="ECO:0000256" key="9">
    <source>
        <dbReference type="SAM" id="SignalP"/>
    </source>
</evidence>
<keyword evidence="6" id="KW-0560">Oxidoreductase</keyword>
<feature type="domain" description="Cytochrome c" evidence="10">
    <location>
        <begin position="493"/>
        <end position="568"/>
    </location>
</feature>
<dbReference type="Pfam" id="PF01011">
    <property type="entry name" value="PQQ"/>
    <property type="match status" value="2"/>
</dbReference>
<dbReference type="PROSITE" id="PS51257">
    <property type="entry name" value="PROKAR_LIPOPROTEIN"/>
    <property type="match status" value="1"/>
</dbReference>
<dbReference type="RefSeq" id="WP_311386691.1">
    <property type="nucleotide sequence ID" value="NZ_JAVRHU010000001.1"/>
</dbReference>
<dbReference type="PROSITE" id="PS51007">
    <property type="entry name" value="CYTC"/>
    <property type="match status" value="1"/>
</dbReference>
<dbReference type="PANTHER" id="PTHR32303:SF4">
    <property type="entry name" value="QUINOPROTEIN GLUCOSE DEHYDROGENASE"/>
    <property type="match status" value="1"/>
</dbReference>
<reference evidence="11 12" key="1">
    <citation type="submission" date="2023-09" db="EMBL/GenBank/DDBJ databases">
        <authorList>
            <person name="Rey-Velasco X."/>
        </authorList>
    </citation>
    <scope>NUCLEOTIDE SEQUENCE [LARGE SCALE GENOMIC DNA]</scope>
    <source>
        <strain evidence="11 12">P007</strain>
    </source>
</reference>
<comment type="cofactor">
    <cofactor evidence="1">
        <name>pyrroloquinoline quinone</name>
        <dbReference type="ChEBI" id="CHEBI:58442"/>
    </cofactor>
</comment>
<keyword evidence="3 8" id="KW-0349">Heme</keyword>
<sequence length="723" mass="79220">MRKNFTYFLLSSASLLLSCNTSNDSNTQPDYHNWNDYLGDSGRSHFSTLTQIDTTNVKNLELAWSYKSGGLEEGRTTQIQTNPMIIGSTLYGVNAAMELFALNGENGEQIWKFKPTTKDNTGLGLNRGLSFWASNSEDKEDRLFFASGFNVYAVARKTGKAITSFGTNGSIDLREGLGRDATKLAVYANTPGAVYQNLLIMGTRVGEGPGSSPGHIRAYNVITGEIEWIFHTIPQPEEFGYDSWPKEAYKTVGGANSWSGNAIDHERGIVYFPTGSAAFDWYGGDRHGENLFANSLLALNAKTGERLWHYQIVHHDLWDRDLPAPPNLFEMNRNGHKIPAVAQVTKSGHVFVFNRVTGEPLFPIEEKAYPNSNLEGEQAHPTQPLPTKPAPFAKQQLTEADLYAPNQPAFVDDFVDKEQNINPPTVLDKFNQITSKGQFVPIDTTGVLLYPGADGGAEWGGAAMDPNKGIMYVNSNEMAWIVRMKKVGGESNEESNFGASLTQIHCARCHGGKLQGLGAIPELQNIKERFSIDSIKSIIKNGKGAMPGMPNLTDSEVKAITNYISDLEEETDHRAEEGSTKVPYAVAGFGRFKDNRGYPVMTPPWGTLNAIDLNTGEYLWKVPLGHEEQLNDPNHPVSGLENYGGPVVTASDLLFIAATKDEKFRAYNMKNGSLLWQTELPTGGYATPATYSIGGKQFIVIACGGGKMGTASGDEYRAYALPD</sequence>
<accession>A0ABU3BCM9</accession>
<comment type="caution">
    <text evidence="11">The sequence shown here is derived from an EMBL/GenBank/DDBJ whole genome shotgun (WGS) entry which is preliminary data.</text>
</comment>
<keyword evidence="5 9" id="KW-0732">Signal</keyword>
<dbReference type="InterPro" id="IPR011047">
    <property type="entry name" value="Quinoprotein_ADH-like_sf"/>
</dbReference>
<keyword evidence="12" id="KW-1185">Reference proteome</keyword>
<evidence type="ECO:0000256" key="2">
    <source>
        <dbReference type="ARBA" id="ARBA00008156"/>
    </source>
</evidence>
<evidence type="ECO:0000313" key="12">
    <source>
        <dbReference type="Proteomes" id="UP001250662"/>
    </source>
</evidence>
<dbReference type="CDD" id="cd10280">
    <property type="entry name" value="PQQ_mGDH"/>
    <property type="match status" value="1"/>
</dbReference>
<evidence type="ECO:0000256" key="6">
    <source>
        <dbReference type="ARBA" id="ARBA00023002"/>
    </source>
</evidence>
<feature type="signal peptide" evidence="9">
    <location>
        <begin position="1"/>
        <end position="24"/>
    </location>
</feature>
<evidence type="ECO:0000256" key="5">
    <source>
        <dbReference type="ARBA" id="ARBA00022729"/>
    </source>
</evidence>
<dbReference type="Gene3D" id="2.140.10.10">
    <property type="entry name" value="Quinoprotein alcohol dehydrogenase-like superfamily"/>
    <property type="match status" value="2"/>
</dbReference>
<dbReference type="InterPro" id="IPR036909">
    <property type="entry name" value="Cyt_c-like_dom_sf"/>
</dbReference>
<gene>
    <name evidence="11" type="ORF">RM520_01255</name>
</gene>
<dbReference type="PANTHER" id="PTHR32303">
    <property type="entry name" value="QUINOPROTEIN ALCOHOL DEHYDROGENASE (CYTOCHROME C)"/>
    <property type="match status" value="1"/>
</dbReference>
<evidence type="ECO:0000256" key="7">
    <source>
        <dbReference type="ARBA" id="ARBA00023004"/>
    </source>
</evidence>
<dbReference type="SUPFAM" id="SSF46626">
    <property type="entry name" value="Cytochrome c"/>
    <property type="match status" value="1"/>
</dbReference>
<evidence type="ECO:0000256" key="3">
    <source>
        <dbReference type="ARBA" id="ARBA00022617"/>
    </source>
</evidence>
<evidence type="ECO:0000259" key="10">
    <source>
        <dbReference type="PROSITE" id="PS51007"/>
    </source>
</evidence>